<protein>
    <submittedName>
        <fullName evidence="2">Uncharacterized protein</fullName>
    </submittedName>
</protein>
<dbReference type="EMBL" id="FOKG01000003">
    <property type="protein sequence ID" value="SFB00910.1"/>
    <property type="molecule type" value="Genomic_DNA"/>
</dbReference>
<keyword evidence="3" id="KW-1185">Reference proteome</keyword>
<reference evidence="3" key="1">
    <citation type="submission" date="2016-10" db="EMBL/GenBank/DDBJ databases">
        <authorList>
            <person name="Varghese N."/>
            <person name="Submissions S."/>
        </authorList>
    </citation>
    <scope>NUCLEOTIDE SEQUENCE [LARGE SCALE GENOMIC DNA]</scope>
    <source>
        <strain evidence="3">CGMCC 4.3568</strain>
    </source>
</reference>
<sequence>MSKPEPEPMLDVARGDAALSKHLKNSLNLLRGKVDDPEFRNLVDDVTSGRRSLRDTFNSPAFSRALDPLMDQATTHYRNLSEEERAELTRTGEEQFEELRRSEAEASRRGNSPDDDDEDFSDRTWLR</sequence>
<evidence type="ECO:0000313" key="2">
    <source>
        <dbReference type="EMBL" id="SFB00910.1"/>
    </source>
</evidence>
<dbReference type="AlphaFoldDB" id="A0A1I0XKR6"/>
<name>A0A1I0XKR6_9PSEU</name>
<feature type="region of interest" description="Disordered" evidence="1">
    <location>
        <begin position="79"/>
        <end position="127"/>
    </location>
</feature>
<dbReference type="Proteomes" id="UP000243799">
    <property type="component" value="Unassembled WGS sequence"/>
</dbReference>
<evidence type="ECO:0000313" key="3">
    <source>
        <dbReference type="Proteomes" id="UP000243799"/>
    </source>
</evidence>
<dbReference type="STRING" id="490629.SAMN05216266_103249"/>
<feature type="compositionally biased region" description="Basic and acidic residues" evidence="1">
    <location>
        <begin position="79"/>
        <end position="112"/>
    </location>
</feature>
<proteinExistence type="predicted"/>
<organism evidence="2 3">
    <name type="scientific">Amycolatopsis marina</name>
    <dbReference type="NCBI Taxonomy" id="490629"/>
    <lineage>
        <taxon>Bacteria</taxon>
        <taxon>Bacillati</taxon>
        <taxon>Actinomycetota</taxon>
        <taxon>Actinomycetes</taxon>
        <taxon>Pseudonocardiales</taxon>
        <taxon>Pseudonocardiaceae</taxon>
        <taxon>Amycolatopsis</taxon>
    </lineage>
</organism>
<gene>
    <name evidence="2" type="ORF">SAMN05216266_103249</name>
</gene>
<dbReference type="RefSeq" id="WP_091671399.1">
    <property type="nucleotide sequence ID" value="NZ_FOKG01000003.1"/>
</dbReference>
<evidence type="ECO:0000256" key="1">
    <source>
        <dbReference type="SAM" id="MobiDB-lite"/>
    </source>
</evidence>
<accession>A0A1I0XKR6</accession>
<dbReference type="OrthoDB" id="3480500at2"/>